<dbReference type="Gene3D" id="1.10.10.60">
    <property type="entry name" value="Homeodomain-like"/>
    <property type="match status" value="2"/>
</dbReference>
<dbReference type="Proteomes" id="UP000030140">
    <property type="component" value="Unassembled WGS sequence"/>
</dbReference>
<feature type="domain" description="HTH araC/xylS-type" evidence="5">
    <location>
        <begin position="492"/>
        <end position="600"/>
    </location>
</feature>
<dbReference type="PROSITE" id="PS01124">
    <property type="entry name" value="HTH_ARAC_FAMILY_2"/>
    <property type="match status" value="1"/>
</dbReference>
<dbReference type="PANTHER" id="PTHR43280">
    <property type="entry name" value="ARAC-FAMILY TRANSCRIPTIONAL REGULATOR"/>
    <property type="match status" value="1"/>
</dbReference>
<dbReference type="EMBL" id="JSAQ01000001">
    <property type="protein sequence ID" value="KGO05877.1"/>
    <property type="molecule type" value="Genomic_DNA"/>
</dbReference>
<dbReference type="GO" id="GO:0043565">
    <property type="term" value="F:sequence-specific DNA binding"/>
    <property type="evidence" value="ECO:0007669"/>
    <property type="project" value="InterPro"/>
</dbReference>
<accession>A0A0A2GRT9</accession>
<dbReference type="PANTHER" id="PTHR43280:SF2">
    <property type="entry name" value="HTH-TYPE TRANSCRIPTIONAL REGULATOR EXSA"/>
    <property type="match status" value="1"/>
</dbReference>
<dbReference type="AlphaFoldDB" id="A0A0A2GRT9"/>
<dbReference type="SMART" id="SM00028">
    <property type="entry name" value="TPR"/>
    <property type="match status" value="4"/>
</dbReference>
<organism evidence="6 7">
    <name type="scientific">Dokdonia donghaensis DSW-1</name>
    <dbReference type="NCBI Taxonomy" id="1300343"/>
    <lineage>
        <taxon>Bacteria</taxon>
        <taxon>Pseudomonadati</taxon>
        <taxon>Bacteroidota</taxon>
        <taxon>Flavobacteriia</taxon>
        <taxon>Flavobacteriales</taxon>
        <taxon>Flavobacteriaceae</taxon>
        <taxon>Dokdonia</taxon>
    </lineage>
</organism>
<evidence type="ECO:0000256" key="4">
    <source>
        <dbReference type="SAM" id="Phobius"/>
    </source>
</evidence>
<evidence type="ECO:0000313" key="6">
    <source>
        <dbReference type="EMBL" id="KGO05877.1"/>
    </source>
</evidence>
<keyword evidence="4" id="KW-0472">Membrane</keyword>
<evidence type="ECO:0000256" key="1">
    <source>
        <dbReference type="ARBA" id="ARBA00023015"/>
    </source>
</evidence>
<dbReference type="InterPro" id="IPR019734">
    <property type="entry name" value="TPR_rpt"/>
</dbReference>
<dbReference type="InterPro" id="IPR011990">
    <property type="entry name" value="TPR-like_helical_dom_sf"/>
</dbReference>
<dbReference type="SMART" id="SM00342">
    <property type="entry name" value="HTH_ARAC"/>
    <property type="match status" value="1"/>
</dbReference>
<keyword evidence="2" id="KW-0238">DNA-binding</keyword>
<proteinExistence type="predicted"/>
<evidence type="ECO:0000259" key="5">
    <source>
        <dbReference type="PROSITE" id="PS01124"/>
    </source>
</evidence>
<name>A0A0A2GRT9_9FLAO</name>
<keyword evidence="1" id="KW-0805">Transcription regulation</keyword>
<sequence length="627" mass="72594">MYIFDFYLLFMKKRVFLLFLFYSIVTISGKAQDLPFLIDDKVPDSIRLQDYQTVRKKFFELTYKDPQVIDTLLLELYSKDLIIKATEKNDHLEVSTFYDTLSNYRENSLPTIDYVLEYTKTHNLDEFYIEALIRKALFFINTESNLEEAYSLAQEAYDKNQRFNNLVIAYTTKNIIALLLKDSGKTKEAIKIYLELEELYHTDVINEIFKFGTDRYIKEAHTEIQYSMALAYFKLHNYKKASEYINKVKEYSDISGNTEYVSAYLGLKGGILIRQGNYTEGLKFTNEYLDIAVNLDNDEFSHSYTMQGIAYRGLHQPDKALTSFLTADSLRDVAGSDYLFSDLKVTYDYLHNHYKQTGDVARQIEYLNKMIAYEEEYGKLSQNVGDQIIASYTLPELLSEKENAIKTLEEEKESRNIGIILIVILGLAAISFAIYQYRRRLKLKQRFINLRDTYSERITTEEKPEEATAVTRPVVQNHIEGALSHIKPAQLEKIQEGLDSFEKKALFTSHNVTLKSLAKQIGTNASYLSKYINVEKSENFSTYLNDLRINYVLKELYNNPKLKFYTVAAIAEEVGFSNVKSFSTHFKRVTGLSVSYFIKNLSSEPDSFSKEEKDGVINLSDRVNKAG</sequence>
<dbReference type="Pfam" id="PF12833">
    <property type="entry name" value="HTH_18"/>
    <property type="match status" value="1"/>
</dbReference>
<dbReference type="Gene3D" id="1.25.40.10">
    <property type="entry name" value="Tetratricopeptide repeat domain"/>
    <property type="match status" value="2"/>
</dbReference>
<evidence type="ECO:0000256" key="2">
    <source>
        <dbReference type="ARBA" id="ARBA00023125"/>
    </source>
</evidence>
<feature type="transmembrane region" description="Helical" evidence="4">
    <location>
        <begin position="417"/>
        <end position="437"/>
    </location>
</feature>
<reference evidence="6 7" key="1">
    <citation type="submission" date="2014-10" db="EMBL/GenBank/DDBJ databases">
        <title>Draft genome sequence of the proteorhodopsin-containing marine bacterium Dokdonia donghaensis.</title>
        <authorList>
            <person name="Gomez-Consarnau L."/>
            <person name="Gonzalez J.M."/>
            <person name="Riedel T."/>
            <person name="Jaenicke S."/>
            <person name="Wagner-Doebler I."/>
            <person name="Fuhrman J.A."/>
        </authorList>
    </citation>
    <scope>NUCLEOTIDE SEQUENCE [LARGE SCALE GENOMIC DNA]</scope>
    <source>
        <strain evidence="6 7">DSW-1</strain>
    </source>
</reference>
<dbReference type="InterPro" id="IPR018060">
    <property type="entry name" value="HTH_AraC"/>
</dbReference>
<keyword evidence="3" id="KW-0804">Transcription</keyword>
<dbReference type="GO" id="GO:0003700">
    <property type="term" value="F:DNA-binding transcription factor activity"/>
    <property type="evidence" value="ECO:0007669"/>
    <property type="project" value="InterPro"/>
</dbReference>
<dbReference type="OrthoDB" id="5295174at2"/>
<gene>
    <name evidence="6" type="ORF">NV36_02785</name>
</gene>
<dbReference type="InterPro" id="IPR009057">
    <property type="entry name" value="Homeodomain-like_sf"/>
</dbReference>
<evidence type="ECO:0000256" key="3">
    <source>
        <dbReference type="ARBA" id="ARBA00023163"/>
    </source>
</evidence>
<dbReference type="SUPFAM" id="SSF46689">
    <property type="entry name" value="Homeodomain-like"/>
    <property type="match status" value="1"/>
</dbReference>
<comment type="caution">
    <text evidence="6">The sequence shown here is derived from an EMBL/GenBank/DDBJ whole genome shotgun (WGS) entry which is preliminary data.</text>
</comment>
<evidence type="ECO:0000313" key="7">
    <source>
        <dbReference type="Proteomes" id="UP000030140"/>
    </source>
</evidence>
<keyword evidence="7" id="KW-1185">Reference proteome</keyword>
<dbReference type="SUPFAM" id="SSF48452">
    <property type="entry name" value="TPR-like"/>
    <property type="match status" value="2"/>
</dbReference>
<keyword evidence="4" id="KW-1133">Transmembrane helix</keyword>
<protein>
    <recommendedName>
        <fullName evidence="5">HTH araC/xylS-type domain-containing protein</fullName>
    </recommendedName>
</protein>
<keyword evidence="4" id="KW-0812">Transmembrane</keyword>